<evidence type="ECO:0000256" key="1">
    <source>
        <dbReference type="SAM" id="Phobius"/>
    </source>
</evidence>
<proteinExistence type="predicted"/>
<keyword evidence="1" id="KW-0472">Membrane</keyword>
<accession>A0A1Y0B4U2</accession>
<reference evidence="2" key="1">
    <citation type="submission" date="2017-03" db="EMBL/GenBank/DDBJ databases">
        <title>The mitochondrial genome of the carnivorous plant Utricularia reniformis (Lentibulariaceae): structure, comparative analysis and evolutionary landmarks.</title>
        <authorList>
            <person name="Silva S.R."/>
            <person name="Alvarenga D.O."/>
            <person name="Michael T.P."/>
            <person name="Miranda V.F.O."/>
            <person name="Varani A.M."/>
        </authorList>
    </citation>
    <scope>NUCLEOTIDE SEQUENCE</scope>
</reference>
<sequence>MVLYGDQHQFIIFGCFTRLNIACHCLLTILFSSTFYPSIFH</sequence>
<evidence type="ECO:0000313" key="2">
    <source>
        <dbReference type="EMBL" id="ART32410.1"/>
    </source>
</evidence>
<gene>
    <name evidence="2" type="ORF">AEK19_MT2265</name>
</gene>
<feature type="transmembrane region" description="Helical" evidence="1">
    <location>
        <begin position="21"/>
        <end position="39"/>
    </location>
</feature>
<keyword evidence="1" id="KW-1133">Transmembrane helix</keyword>
<geneLocation type="mitochondrion" evidence="2"/>
<organism evidence="2">
    <name type="scientific">Utricularia reniformis</name>
    <dbReference type="NCBI Taxonomy" id="192314"/>
    <lineage>
        <taxon>Eukaryota</taxon>
        <taxon>Viridiplantae</taxon>
        <taxon>Streptophyta</taxon>
        <taxon>Embryophyta</taxon>
        <taxon>Tracheophyta</taxon>
        <taxon>Spermatophyta</taxon>
        <taxon>Magnoliopsida</taxon>
        <taxon>eudicotyledons</taxon>
        <taxon>Gunneridae</taxon>
        <taxon>Pentapetalae</taxon>
        <taxon>asterids</taxon>
        <taxon>lamiids</taxon>
        <taxon>Lamiales</taxon>
        <taxon>Lentibulariaceae</taxon>
        <taxon>Utricularia</taxon>
    </lineage>
</organism>
<protein>
    <submittedName>
        <fullName evidence="2">Uncharacterized protein</fullName>
    </submittedName>
</protein>
<dbReference type="AlphaFoldDB" id="A0A1Y0B4U2"/>
<keyword evidence="1" id="KW-0812">Transmembrane</keyword>
<keyword evidence="2" id="KW-0496">Mitochondrion</keyword>
<dbReference type="EMBL" id="KY774314">
    <property type="protein sequence ID" value="ART32410.1"/>
    <property type="molecule type" value="Genomic_DNA"/>
</dbReference>
<name>A0A1Y0B4U2_9LAMI</name>